<dbReference type="InterPro" id="IPR036388">
    <property type="entry name" value="WH-like_DNA-bd_sf"/>
</dbReference>
<feature type="domain" description="Response regulatory" evidence="5">
    <location>
        <begin position="6"/>
        <end position="126"/>
    </location>
</feature>
<dbReference type="GO" id="GO:0005509">
    <property type="term" value="F:calcium ion binding"/>
    <property type="evidence" value="ECO:0007669"/>
    <property type="project" value="InterPro"/>
</dbReference>
<evidence type="ECO:0000256" key="4">
    <source>
        <dbReference type="PROSITE-ProRule" id="PRU00169"/>
    </source>
</evidence>
<protein>
    <recommendedName>
        <fullName evidence="1">Stage 0 sporulation protein A homolog</fullName>
    </recommendedName>
</protein>
<evidence type="ECO:0000256" key="3">
    <source>
        <dbReference type="ARBA" id="ARBA00024867"/>
    </source>
</evidence>
<sequence length="260" mass="29012">MNERLTLLLIENDPSSCKNVISEIAENAENFTLVGVTNNPNRAMQYIYDARPDVIILGLSGKEDGDICEFLKKLKTADIARPPYILVLAEDEAAAGTRAVKECEADFIMLKNRDGNPAKEALNFLKITAPVIASRKPKDGYGEAAPADEMNERRIQRRISNELDKLGISSKSIGYRYLIDAIAIIMKQPVQHVCNVVSKKYGKTGNSVERAMQNAINRAWASTDEEELKANYTAKIKSSKGIPTITEFIFYYAKKLNNEF</sequence>
<accession>A0A9D1AHP8</accession>
<name>A0A9D1AHP8_9FIRM</name>
<dbReference type="PROSITE" id="PS50110">
    <property type="entry name" value="RESPONSE_REGULATORY"/>
    <property type="match status" value="1"/>
</dbReference>
<dbReference type="GO" id="GO:0000160">
    <property type="term" value="P:phosphorelay signal transduction system"/>
    <property type="evidence" value="ECO:0007669"/>
    <property type="project" value="InterPro"/>
</dbReference>
<dbReference type="GO" id="GO:0003700">
    <property type="term" value="F:DNA-binding transcription factor activity"/>
    <property type="evidence" value="ECO:0007669"/>
    <property type="project" value="InterPro"/>
</dbReference>
<evidence type="ECO:0000259" key="5">
    <source>
        <dbReference type="PROSITE" id="PS50110"/>
    </source>
</evidence>
<dbReference type="SUPFAM" id="SSF52172">
    <property type="entry name" value="CheY-like"/>
    <property type="match status" value="1"/>
</dbReference>
<comment type="function">
    <text evidence="3">May play the central regulatory role in sporulation. It may be an element of the effector pathway responsible for the activation of sporulation genes in response to nutritional stress. Spo0A may act in concert with spo0H (a sigma factor) to control the expression of some genes that are critical to the sporulation process.</text>
</comment>
<dbReference type="Gene3D" id="3.40.50.2300">
    <property type="match status" value="1"/>
</dbReference>
<dbReference type="AlphaFoldDB" id="A0A9D1AHP8"/>
<evidence type="ECO:0000313" key="6">
    <source>
        <dbReference type="EMBL" id="HIR39936.1"/>
    </source>
</evidence>
<dbReference type="Gene3D" id="1.10.10.10">
    <property type="entry name" value="Winged helix-like DNA-binding domain superfamily/Winged helix DNA-binding domain"/>
    <property type="match status" value="1"/>
</dbReference>
<dbReference type="EMBL" id="DVHB01000105">
    <property type="protein sequence ID" value="HIR39936.1"/>
    <property type="molecule type" value="Genomic_DNA"/>
</dbReference>
<reference evidence="6" key="1">
    <citation type="submission" date="2020-10" db="EMBL/GenBank/DDBJ databases">
        <authorList>
            <person name="Gilroy R."/>
        </authorList>
    </citation>
    <scope>NUCLEOTIDE SEQUENCE</scope>
    <source>
        <strain evidence="6">ChiW25-3613</strain>
    </source>
</reference>
<reference evidence="6" key="2">
    <citation type="journal article" date="2021" name="PeerJ">
        <title>Extensive microbial diversity within the chicken gut microbiome revealed by metagenomics and culture.</title>
        <authorList>
            <person name="Gilroy R."/>
            <person name="Ravi A."/>
            <person name="Getino M."/>
            <person name="Pursley I."/>
            <person name="Horton D.L."/>
            <person name="Alikhan N.F."/>
            <person name="Baker D."/>
            <person name="Gharbi K."/>
            <person name="Hall N."/>
            <person name="Watson M."/>
            <person name="Adriaenssens E.M."/>
            <person name="Foster-Nyarko E."/>
            <person name="Jarju S."/>
            <person name="Secka A."/>
            <person name="Antonio M."/>
            <person name="Oren A."/>
            <person name="Chaudhuri R.R."/>
            <person name="La Ragione R."/>
            <person name="Hildebrand F."/>
            <person name="Pallen M.J."/>
        </authorList>
    </citation>
    <scope>NUCLEOTIDE SEQUENCE</scope>
    <source>
        <strain evidence="6">ChiW25-3613</strain>
    </source>
</reference>
<evidence type="ECO:0000256" key="1">
    <source>
        <dbReference type="ARBA" id="ARBA00018672"/>
    </source>
</evidence>
<dbReference type="Proteomes" id="UP000824179">
    <property type="component" value="Unassembled WGS sequence"/>
</dbReference>
<proteinExistence type="predicted"/>
<gene>
    <name evidence="6" type="ORF">IAB90_06095</name>
</gene>
<dbReference type="InterPro" id="IPR001789">
    <property type="entry name" value="Sig_transdc_resp-reg_receiver"/>
</dbReference>
<dbReference type="Pfam" id="PF08769">
    <property type="entry name" value="Spo0A_C"/>
    <property type="match status" value="1"/>
</dbReference>
<dbReference type="InterPro" id="IPR014879">
    <property type="entry name" value="Spo0A_C"/>
</dbReference>
<keyword evidence="2" id="KW-0238">DNA-binding</keyword>
<dbReference type="GO" id="GO:0005737">
    <property type="term" value="C:cytoplasm"/>
    <property type="evidence" value="ECO:0007669"/>
    <property type="project" value="InterPro"/>
</dbReference>
<evidence type="ECO:0000313" key="7">
    <source>
        <dbReference type="Proteomes" id="UP000824179"/>
    </source>
</evidence>
<comment type="caution">
    <text evidence="6">The sequence shown here is derived from an EMBL/GenBank/DDBJ whole genome shotgun (WGS) entry which is preliminary data.</text>
</comment>
<dbReference type="GO" id="GO:0003677">
    <property type="term" value="F:DNA binding"/>
    <property type="evidence" value="ECO:0007669"/>
    <property type="project" value="UniProtKB-KW"/>
</dbReference>
<dbReference type="InterPro" id="IPR016032">
    <property type="entry name" value="Sig_transdc_resp-reg_C-effctor"/>
</dbReference>
<evidence type="ECO:0000256" key="2">
    <source>
        <dbReference type="ARBA" id="ARBA00023125"/>
    </source>
</evidence>
<comment type="caution">
    <text evidence="4">Lacks conserved residue(s) required for the propagation of feature annotation.</text>
</comment>
<dbReference type="SUPFAM" id="SSF46894">
    <property type="entry name" value="C-terminal effector domain of the bipartite response regulators"/>
    <property type="match status" value="1"/>
</dbReference>
<organism evidence="6 7">
    <name type="scientific">Candidatus Coproplasma stercoripullorum</name>
    <dbReference type="NCBI Taxonomy" id="2840751"/>
    <lineage>
        <taxon>Bacteria</taxon>
        <taxon>Bacillati</taxon>
        <taxon>Bacillota</taxon>
        <taxon>Clostridia</taxon>
        <taxon>Eubacteriales</taxon>
        <taxon>Candidatus Coproplasma</taxon>
    </lineage>
</organism>
<dbReference type="GO" id="GO:0042173">
    <property type="term" value="P:regulation of sporulation resulting in formation of a cellular spore"/>
    <property type="evidence" value="ECO:0007669"/>
    <property type="project" value="InterPro"/>
</dbReference>
<dbReference type="InterPro" id="IPR011006">
    <property type="entry name" value="CheY-like_superfamily"/>
</dbReference>